<dbReference type="InterPro" id="IPR011990">
    <property type="entry name" value="TPR-like_helical_dom_sf"/>
</dbReference>
<dbReference type="InterPro" id="IPR002885">
    <property type="entry name" value="PPR_rpt"/>
</dbReference>
<evidence type="ECO:0000313" key="4">
    <source>
        <dbReference type="EMBL" id="KAK3034144.1"/>
    </source>
</evidence>
<sequence>MIMCYVKAGDIVSARELFDQMMGQDVFSWSTLISGYISTPDMKEASKLFVRMPNPDIMSWNLMISGFDQMGNREVTSSNLFFKESPEKPGVMEFRYSRDCFVISWNAVIGGYASHGFAAEALELLRLMKQYNVRPTYIIFLSVFNACAYAGLVELGQIHFKSMVSEFDMQPLW</sequence>
<organism evidence="4 5">
    <name type="scientific">Escallonia herrerae</name>
    <dbReference type="NCBI Taxonomy" id="1293975"/>
    <lineage>
        <taxon>Eukaryota</taxon>
        <taxon>Viridiplantae</taxon>
        <taxon>Streptophyta</taxon>
        <taxon>Embryophyta</taxon>
        <taxon>Tracheophyta</taxon>
        <taxon>Spermatophyta</taxon>
        <taxon>Magnoliopsida</taxon>
        <taxon>eudicotyledons</taxon>
        <taxon>Gunneridae</taxon>
        <taxon>Pentapetalae</taxon>
        <taxon>asterids</taxon>
        <taxon>campanulids</taxon>
        <taxon>Escalloniales</taxon>
        <taxon>Escalloniaceae</taxon>
        <taxon>Escallonia</taxon>
    </lineage>
</organism>
<dbReference type="InterPro" id="IPR046960">
    <property type="entry name" value="PPR_At4g14850-like_plant"/>
</dbReference>
<dbReference type="PANTHER" id="PTHR47926">
    <property type="entry name" value="PENTATRICOPEPTIDE REPEAT-CONTAINING PROTEIN"/>
    <property type="match status" value="1"/>
</dbReference>
<keyword evidence="3" id="KW-0812">Transmembrane</keyword>
<gene>
    <name evidence="4" type="ORF">RJ639_033487</name>
</gene>
<evidence type="ECO:0000313" key="5">
    <source>
        <dbReference type="Proteomes" id="UP001188597"/>
    </source>
</evidence>
<keyword evidence="1" id="KW-0677">Repeat</keyword>
<feature type="transmembrane region" description="Helical" evidence="3">
    <location>
        <begin position="136"/>
        <end position="160"/>
    </location>
</feature>
<dbReference type="PROSITE" id="PS51375">
    <property type="entry name" value="PPR"/>
    <property type="match status" value="2"/>
</dbReference>
<accession>A0AA88WWC7</accession>
<dbReference type="GO" id="GO:0009451">
    <property type="term" value="P:RNA modification"/>
    <property type="evidence" value="ECO:0007669"/>
    <property type="project" value="InterPro"/>
</dbReference>
<evidence type="ECO:0008006" key="6">
    <source>
        <dbReference type="Google" id="ProtNLM"/>
    </source>
</evidence>
<dbReference type="Pfam" id="PF01535">
    <property type="entry name" value="PPR"/>
    <property type="match status" value="3"/>
</dbReference>
<evidence type="ECO:0000256" key="1">
    <source>
        <dbReference type="ARBA" id="ARBA00022737"/>
    </source>
</evidence>
<reference evidence="4" key="1">
    <citation type="submission" date="2022-12" db="EMBL/GenBank/DDBJ databases">
        <title>Draft genome assemblies for two species of Escallonia (Escalloniales).</title>
        <authorList>
            <person name="Chanderbali A."/>
            <person name="Dervinis C."/>
            <person name="Anghel I."/>
            <person name="Soltis D."/>
            <person name="Soltis P."/>
            <person name="Zapata F."/>
        </authorList>
    </citation>
    <scope>NUCLEOTIDE SEQUENCE</scope>
    <source>
        <strain evidence="4">UCBG64.0493</strain>
        <tissue evidence="4">Leaf</tissue>
    </source>
</reference>
<proteinExistence type="predicted"/>
<dbReference type="EMBL" id="JAVXUP010000210">
    <property type="protein sequence ID" value="KAK3034144.1"/>
    <property type="molecule type" value="Genomic_DNA"/>
</dbReference>
<dbReference type="Proteomes" id="UP001188597">
    <property type="component" value="Unassembled WGS sequence"/>
</dbReference>
<dbReference type="NCBIfam" id="TIGR00756">
    <property type="entry name" value="PPR"/>
    <property type="match status" value="2"/>
</dbReference>
<dbReference type="Gene3D" id="1.25.40.10">
    <property type="entry name" value="Tetratricopeptide repeat domain"/>
    <property type="match status" value="2"/>
</dbReference>
<protein>
    <recommendedName>
        <fullName evidence="6">Pentatricopeptide repeat-containing protein</fullName>
    </recommendedName>
</protein>
<evidence type="ECO:0000256" key="2">
    <source>
        <dbReference type="PROSITE-ProRule" id="PRU00708"/>
    </source>
</evidence>
<evidence type="ECO:0000256" key="3">
    <source>
        <dbReference type="SAM" id="Phobius"/>
    </source>
</evidence>
<feature type="repeat" description="PPR" evidence="2">
    <location>
        <begin position="25"/>
        <end position="59"/>
    </location>
</feature>
<dbReference type="GO" id="GO:0003723">
    <property type="term" value="F:RNA binding"/>
    <property type="evidence" value="ECO:0007669"/>
    <property type="project" value="InterPro"/>
</dbReference>
<dbReference type="AlphaFoldDB" id="A0AA88WWC7"/>
<comment type="caution">
    <text evidence="4">The sequence shown here is derived from an EMBL/GenBank/DDBJ whole genome shotgun (WGS) entry which is preliminary data.</text>
</comment>
<keyword evidence="3" id="KW-0472">Membrane</keyword>
<keyword evidence="5" id="KW-1185">Reference proteome</keyword>
<keyword evidence="3" id="KW-1133">Transmembrane helix</keyword>
<feature type="repeat" description="PPR" evidence="2">
    <location>
        <begin position="101"/>
        <end position="135"/>
    </location>
</feature>
<name>A0AA88WWC7_9ASTE</name>